<gene>
    <name evidence="4" type="ORF">NG895_22290</name>
</gene>
<feature type="compositionally biased region" description="Low complexity" evidence="1">
    <location>
        <begin position="126"/>
        <end position="145"/>
    </location>
</feature>
<dbReference type="EMBL" id="JAMXLR010000076">
    <property type="protein sequence ID" value="MCO6046635.1"/>
    <property type="molecule type" value="Genomic_DNA"/>
</dbReference>
<evidence type="ECO:0000256" key="1">
    <source>
        <dbReference type="SAM" id="MobiDB-lite"/>
    </source>
</evidence>
<dbReference type="InterPro" id="IPR007055">
    <property type="entry name" value="BON_dom"/>
</dbReference>
<evidence type="ECO:0000313" key="5">
    <source>
        <dbReference type="Proteomes" id="UP001155241"/>
    </source>
</evidence>
<protein>
    <submittedName>
        <fullName evidence="4">BON domain-containing protein</fullName>
    </submittedName>
</protein>
<dbReference type="PANTHER" id="PTHR34606">
    <property type="entry name" value="BON DOMAIN-CONTAINING PROTEIN"/>
    <property type="match status" value="1"/>
</dbReference>
<name>A0A9X2FCW0_9BACT</name>
<keyword evidence="2" id="KW-0732">Signal</keyword>
<dbReference type="InterPro" id="IPR051686">
    <property type="entry name" value="Lipoprotein_DolP"/>
</dbReference>
<evidence type="ECO:0000313" key="4">
    <source>
        <dbReference type="EMBL" id="MCO6046635.1"/>
    </source>
</evidence>
<dbReference type="RefSeq" id="WP_252854748.1">
    <property type="nucleotide sequence ID" value="NZ_JAMXLR010000076.1"/>
</dbReference>
<feature type="domain" description="BON" evidence="3">
    <location>
        <begin position="29"/>
        <end position="97"/>
    </location>
</feature>
<evidence type="ECO:0000256" key="2">
    <source>
        <dbReference type="SAM" id="SignalP"/>
    </source>
</evidence>
<evidence type="ECO:0000259" key="3">
    <source>
        <dbReference type="PROSITE" id="PS50914"/>
    </source>
</evidence>
<comment type="caution">
    <text evidence="4">The sequence shown here is derived from an EMBL/GenBank/DDBJ whole genome shotgun (WGS) entry which is preliminary data.</text>
</comment>
<proteinExistence type="predicted"/>
<dbReference type="PANTHER" id="PTHR34606:SF15">
    <property type="entry name" value="BON DOMAIN-CONTAINING PROTEIN"/>
    <property type="match status" value="1"/>
</dbReference>
<organism evidence="4 5">
    <name type="scientific">Aeoliella straminimaris</name>
    <dbReference type="NCBI Taxonomy" id="2954799"/>
    <lineage>
        <taxon>Bacteria</taxon>
        <taxon>Pseudomonadati</taxon>
        <taxon>Planctomycetota</taxon>
        <taxon>Planctomycetia</taxon>
        <taxon>Pirellulales</taxon>
        <taxon>Lacipirellulaceae</taxon>
        <taxon>Aeoliella</taxon>
    </lineage>
</organism>
<dbReference type="Proteomes" id="UP001155241">
    <property type="component" value="Unassembled WGS sequence"/>
</dbReference>
<dbReference type="Pfam" id="PF04972">
    <property type="entry name" value="BON"/>
    <property type="match status" value="1"/>
</dbReference>
<dbReference type="PROSITE" id="PS50914">
    <property type="entry name" value="BON"/>
    <property type="match status" value="1"/>
</dbReference>
<dbReference type="AlphaFoldDB" id="A0A9X2FCW0"/>
<feature type="region of interest" description="Disordered" evidence="1">
    <location>
        <begin position="122"/>
        <end position="145"/>
    </location>
</feature>
<accession>A0A9X2FCW0</accession>
<keyword evidence="5" id="KW-1185">Reference proteome</keyword>
<reference evidence="4" key="1">
    <citation type="submission" date="2022-06" db="EMBL/GenBank/DDBJ databases">
        <title>Aeoliella straminimaris, a novel planctomycete from sediments.</title>
        <authorList>
            <person name="Vitorino I.R."/>
            <person name="Lage O.M."/>
        </authorList>
    </citation>
    <scope>NUCLEOTIDE SEQUENCE</scope>
    <source>
        <strain evidence="4">ICT_H6.2</strain>
    </source>
</reference>
<feature type="chain" id="PRO_5040817626" evidence="2">
    <location>
        <begin position="26"/>
        <end position="287"/>
    </location>
</feature>
<sequence length="287" mass="30446">MGRRSIHLVYACALLVATAASSAQAQAPEDTAMAQQIASSIKESGQLSNYRLGVKYQDGVAWLLGNVTSVDQEQQAIELARCVQGVDQVISKLEVEGQAGKLVSPVAETIKTESASKARISLTSTEAPAEQMSAPAPAAQAPVSRPRMARRPMAGQMPRPVGPHQATAIRTAGAQSRPMPASYCGPGGPGGGGYGGGMGPMPSGYVPNGGSAGVSYDNANMPGYAWPSYAAYPNYSAVTYPKQYSPTAWPYIGPFYPYPQVPLGWRKVTLEWDDGWWMLDFSHCKTQ</sequence>
<feature type="signal peptide" evidence="2">
    <location>
        <begin position="1"/>
        <end position="25"/>
    </location>
</feature>
<dbReference type="Gene3D" id="3.30.1340.30">
    <property type="match status" value="1"/>
</dbReference>